<feature type="chain" id="PRO_5044839994" description="Protein kinase domain-containing protein" evidence="2">
    <location>
        <begin position="25"/>
        <end position="411"/>
    </location>
</feature>
<feature type="compositionally biased region" description="Polar residues" evidence="1">
    <location>
        <begin position="95"/>
        <end position="107"/>
    </location>
</feature>
<dbReference type="Proteomes" id="UP001620626">
    <property type="component" value="Unassembled WGS sequence"/>
</dbReference>
<gene>
    <name evidence="3" type="ORF">niasHT_027338</name>
</gene>
<evidence type="ECO:0008006" key="5">
    <source>
        <dbReference type="Google" id="ProtNLM"/>
    </source>
</evidence>
<evidence type="ECO:0000256" key="1">
    <source>
        <dbReference type="SAM" id="MobiDB-lite"/>
    </source>
</evidence>
<organism evidence="3 4">
    <name type="scientific">Heterodera trifolii</name>
    <dbReference type="NCBI Taxonomy" id="157864"/>
    <lineage>
        <taxon>Eukaryota</taxon>
        <taxon>Metazoa</taxon>
        <taxon>Ecdysozoa</taxon>
        <taxon>Nematoda</taxon>
        <taxon>Chromadorea</taxon>
        <taxon>Rhabditida</taxon>
        <taxon>Tylenchina</taxon>
        <taxon>Tylenchomorpha</taxon>
        <taxon>Tylenchoidea</taxon>
        <taxon>Heteroderidae</taxon>
        <taxon>Heteroderinae</taxon>
        <taxon>Heterodera</taxon>
    </lineage>
</organism>
<dbReference type="AlphaFoldDB" id="A0ABD2JTP1"/>
<dbReference type="SUPFAM" id="SSF56112">
    <property type="entry name" value="Protein kinase-like (PK-like)"/>
    <property type="match status" value="1"/>
</dbReference>
<feature type="region of interest" description="Disordered" evidence="1">
    <location>
        <begin position="83"/>
        <end position="109"/>
    </location>
</feature>
<accession>A0ABD2JTP1</accession>
<comment type="caution">
    <text evidence="3">The sequence shown here is derived from an EMBL/GenBank/DDBJ whole genome shotgun (WGS) entry which is preliminary data.</text>
</comment>
<feature type="signal peptide" evidence="2">
    <location>
        <begin position="1"/>
        <end position="24"/>
    </location>
</feature>
<evidence type="ECO:0000313" key="3">
    <source>
        <dbReference type="EMBL" id="KAL3094010.1"/>
    </source>
</evidence>
<keyword evidence="4" id="KW-1185">Reference proteome</keyword>
<keyword evidence="2" id="KW-0732">Signal</keyword>
<dbReference type="EMBL" id="JBICBT010000906">
    <property type="protein sequence ID" value="KAL3094010.1"/>
    <property type="molecule type" value="Genomic_DNA"/>
</dbReference>
<proteinExistence type="predicted"/>
<protein>
    <recommendedName>
        <fullName evidence="5">Protein kinase domain-containing protein</fullName>
    </recommendedName>
</protein>
<feature type="compositionally biased region" description="Acidic residues" evidence="1">
    <location>
        <begin position="349"/>
        <end position="370"/>
    </location>
</feature>
<reference evidence="3 4" key="1">
    <citation type="submission" date="2024-10" db="EMBL/GenBank/DDBJ databases">
        <authorList>
            <person name="Kim D."/>
        </authorList>
    </citation>
    <scope>NUCLEOTIDE SEQUENCE [LARGE SCALE GENOMIC DNA]</scope>
    <source>
        <strain evidence="3">BH-2024</strain>
    </source>
</reference>
<evidence type="ECO:0000313" key="4">
    <source>
        <dbReference type="Proteomes" id="UP001620626"/>
    </source>
</evidence>
<name>A0ABD2JTP1_9BILA</name>
<evidence type="ECO:0000256" key="2">
    <source>
        <dbReference type="SAM" id="SignalP"/>
    </source>
</evidence>
<feature type="region of interest" description="Disordered" evidence="1">
    <location>
        <begin position="346"/>
        <end position="370"/>
    </location>
</feature>
<dbReference type="InterPro" id="IPR011009">
    <property type="entry name" value="Kinase-like_dom_sf"/>
</dbReference>
<sequence>MIRCSIILLLLLFVSILTFNAVDGMAGDALATVVTLSIGQSDGSSGTAQAKKQLDREEEAAEVAKTGETIMYRLFNLSRRKLISPPLSPTDNKKGNANSDDQPTNSHVENEQKSGIFMADYWQSVQKFFHKGKSEGTQKFVLEVPAKVMAKILIRMINAFLEKNSGKKIQKTETISVTIPQPQNFMVHPKRHHLDENELVGNVRVTYGTDFFSSNFYDFYYKSPQQINNSKSKDNLNKKAFEEADIVWAFGVIIYEMLTDGENPFEGLRERLVDANDPYKGIGIQKLSMHYSIYVDDEGKMWGGGKKLEEKLHEAIASLVEKGEEVPIPYEQTMPGELAICDKRREEGAKEEEEEEEEKGEEEDEEEDEYVCVNGYEPLISLTKQCLQTYKEKRITMNELRDKLKEIAMEK</sequence>
<dbReference type="Gene3D" id="1.10.510.10">
    <property type="entry name" value="Transferase(Phosphotransferase) domain 1"/>
    <property type="match status" value="1"/>
</dbReference>